<dbReference type="SMART" id="SM00267">
    <property type="entry name" value="GGDEF"/>
    <property type="match status" value="1"/>
</dbReference>
<comment type="caution">
    <text evidence="7">The sequence shown here is derived from an EMBL/GenBank/DDBJ whole genome shotgun (WGS) entry which is preliminary data.</text>
</comment>
<dbReference type="Pfam" id="PF00990">
    <property type="entry name" value="GGDEF"/>
    <property type="match status" value="1"/>
</dbReference>
<proteinExistence type="predicted"/>
<dbReference type="Pfam" id="PF07696">
    <property type="entry name" value="7TMR-DISMED2"/>
    <property type="match status" value="1"/>
</dbReference>
<evidence type="ECO:0000256" key="4">
    <source>
        <dbReference type="SAM" id="Phobius"/>
    </source>
</evidence>
<evidence type="ECO:0000259" key="6">
    <source>
        <dbReference type="PROSITE" id="PS50887"/>
    </source>
</evidence>
<dbReference type="Gene3D" id="2.60.40.2380">
    <property type="match status" value="1"/>
</dbReference>
<feature type="transmembrane region" description="Helical" evidence="4">
    <location>
        <begin position="253"/>
        <end position="271"/>
    </location>
</feature>
<reference evidence="7 8" key="1">
    <citation type="journal article" date="2019" name="Int. J. Syst. Evol. Microbiol.">
        <title>The Global Catalogue of Microorganisms (GCM) 10K type strain sequencing project: providing services to taxonomists for standard genome sequencing and annotation.</title>
        <authorList>
            <consortium name="The Broad Institute Genomics Platform"/>
            <consortium name="The Broad Institute Genome Sequencing Center for Infectious Disease"/>
            <person name="Wu L."/>
            <person name="Ma J."/>
        </authorList>
    </citation>
    <scope>NUCLEOTIDE SEQUENCE [LARGE SCALE GENOMIC DNA]</scope>
    <source>
        <strain evidence="7 8">JCM 15503</strain>
    </source>
</reference>
<dbReference type="EMBL" id="BAAAEW010000014">
    <property type="protein sequence ID" value="GAA0752499.1"/>
    <property type="molecule type" value="Genomic_DNA"/>
</dbReference>
<dbReference type="NCBIfam" id="TIGR00254">
    <property type="entry name" value="GGDEF"/>
    <property type="match status" value="1"/>
</dbReference>
<dbReference type="PROSITE" id="PS50887">
    <property type="entry name" value="GGDEF"/>
    <property type="match status" value="1"/>
</dbReference>
<sequence length="620" mass="67262">MLAAALLRRLFMLLCLLAGLAALQPAWAQETLALDYLAEPGAAGAQPLSLAAVRALPESAWQHAPAGGASLGYSDKTHWFRARVLQRDPTELRRLLEIAYPVLDRIELHLQVTPAGQPPSWHKELVLGDKQAFELRPVRHANFVVPVDIPLGAELEVLARVTTSSAVQFPLLLWTPATFHPHAEDTNLLLGGYLGLMFGLLAYNLILWASVRERGYLLYGLWVISIAGCITSLKGLSFQYLWPHATQWNDTAIVVLLALTGASGSAFAADFIRIVPGPRWRRWAIHCTTGASLLVAAAALVLPYSVAIRTAISSSVVAIFILTVLALLRAREGYAPARIFLLAFGSVLLGGVLLALDKFGLVARSVFTENALQLGSAMEVLMISLGLASRLNEERELRVKSQIEALKAQREAQELLEARVNERTSALEQANRRLAELSMTDGLTAIPNRRFLDQALEHLIGEAIGSKRSLSLALIDVDHFKQFNDTHGHLAGDQCLQVVALELQRQAHRTEDLVARFGGEEFCIVMPHAGPDGALTVAERMRQAVQALAVPTSVGAVGITVSIGVCSLVPRTPEDLAVLLKATDEALYRAKRNGRNQVVMQLGDAATPAPAPNPQALDLR</sequence>
<keyword evidence="5" id="KW-0732">Signal</keyword>
<evidence type="ECO:0000256" key="2">
    <source>
        <dbReference type="ARBA" id="ARBA00034247"/>
    </source>
</evidence>
<keyword evidence="8" id="KW-1185">Reference proteome</keyword>
<dbReference type="SUPFAM" id="SSF55073">
    <property type="entry name" value="Nucleotide cyclase"/>
    <property type="match status" value="1"/>
</dbReference>
<dbReference type="CDD" id="cd01949">
    <property type="entry name" value="GGDEF"/>
    <property type="match status" value="1"/>
</dbReference>
<name>A0ABN1K1W8_9BURK</name>
<dbReference type="Proteomes" id="UP001500279">
    <property type="component" value="Unassembled WGS sequence"/>
</dbReference>
<organism evidence="7 8">
    <name type="scientific">Ideonella azotifigens</name>
    <dbReference type="NCBI Taxonomy" id="513160"/>
    <lineage>
        <taxon>Bacteria</taxon>
        <taxon>Pseudomonadati</taxon>
        <taxon>Pseudomonadota</taxon>
        <taxon>Betaproteobacteria</taxon>
        <taxon>Burkholderiales</taxon>
        <taxon>Sphaerotilaceae</taxon>
        <taxon>Ideonella</taxon>
    </lineage>
</organism>
<dbReference type="EC" id="2.7.7.65" evidence="1"/>
<evidence type="ECO:0000256" key="3">
    <source>
        <dbReference type="SAM" id="Coils"/>
    </source>
</evidence>
<comment type="catalytic activity">
    <reaction evidence="2">
        <text>2 GTP = 3',3'-c-di-GMP + 2 diphosphate</text>
        <dbReference type="Rhea" id="RHEA:24898"/>
        <dbReference type="ChEBI" id="CHEBI:33019"/>
        <dbReference type="ChEBI" id="CHEBI:37565"/>
        <dbReference type="ChEBI" id="CHEBI:58805"/>
        <dbReference type="EC" id="2.7.7.65"/>
    </reaction>
</comment>
<dbReference type="InterPro" id="IPR043128">
    <property type="entry name" value="Rev_trsase/Diguanyl_cyclase"/>
</dbReference>
<keyword evidence="4" id="KW-0472">Membrane</keyword>
<keyword evidence="4" id="KW-1133">Transmembrane helix</keyword>
<feature type="transmembrane region" description="Helical" evidence="4">
    <location>
        <begin position="216"/>
        <end position="233"/>
    </location>
</feature>
<evidence type="ECO:0000313" key="8">
    <source>
        <dbReference type="Proteomes" id="UP001500279"/>
    </source>
</evidence>
<dbReference type="InterPro" id="IPR029787">
    <property type="entry name" value="Nucleotide_cyclase"/>
</dbReference>
<dbReference type="PANTHER" id="PTHR45138">
    <property type="entry name" value="REGULATORY COMPONENTS OF SENSORY TRANSDUCTION SYSTEM"/>
    <property type="match status" value="1"/>
</dbReference>
<feature type="transmembrane region" description="Helical" evidence="4">
    <location>
        <begin position="188"/>
        <end position="209"/>
    </location>
</feature>
<dbReference type="InterPro" id="IPR050469">
    <property type="entry name" value="Diguanylate_Cyclase"/>
</dbReference>
<feature type="domain" description="GGDEF" evidence="6">
    <location>
        <begin position="468"/>
        <end position="603"/>
    </location>
</feature>
<feature type="chain" id="PRO_5045357080" description="diguanylate cyclase" evidence="5">
    <location>
        <begin position="29"/>
        <end position="620"/>
    </location>
</feature>
<evidence type="ECO:0000256" key="5">
    <source>
        <dbReference type="SAM" id="SignalP"/>
    </source>
</evidence>
<gene>
    <name evidence="7" type="ORF">GCM10009107_26410</name>
</gene>
<evidence type="ECO:0000256" key="1">
    <source>
        <dbReference type="ARBA" id="ARBA00012528"/>
    </source>
</evidence>
<dbReference type="InterPro" id="IPR011623">
    <property type="entry name" value="7TMR_DISM_rcpt_extracell_dom1"/>
</dbReference>
<feature type="signal peptide" evidence="5">
    <location>
        <begin position="1"/>
        <end position="28"/>
    </location>
</feature>
<accession>A0ABN1K1W8</accession>
<dbReference type="Gene3D" id="3.30.70.270">
    <property type="match status" value="1"/>
</dbReference>
<feature type="transmembrane region" description="Helical" evidence="4">
    <location>
        <begin position="283"/>
        <end position="302"/>
    </location>
</feature>
<feature type="coiled-coil region" evidence="3">
    <location>
        <begin position="403"/>
        <end position="433"/>
    </location>
</feature>
<protein>
    <recommendedName>
        <fullName evidence="1">diguanylate cyclase</fullName>
        <ecNumber evidence="1">2.7.7.65</ecNumber>
    </recommendedName>
</protein>
<feature type="transmembrane region" description="Helical" evidence="4">
    <location>
        <begin position="308"/>
        <end position="327"/>
    </location>
</feature>
<evidence type="ECO:0000313" key="7">
    <source>
        <dbReference type="EMBL" id="GAA0752499.1"/>
    </source>
</evidence>
<dbReference type="InterPro" id="IPR011622">
    <property type="entry name" value="7TMR_DISM_rcpt_extracell_dom2"/>
</dbReference>
<dbReference type="Pfam" id="PF07695">
    <property type="entry name" value="7TMR-DISM_7TM"/>
    <property type="match status" value="1"/>
</dbReference>
<dbReference type="PANTHER" id="PTHR45138:SF9">
    <property type="entry name" value="DIGUANYLATE CYCLASE DGCM-RELATED"/>
    <property type="match status" value="1"/>
</dbReference>
<keyword evidence="4" id="KW-0812">Transmembrane</keyword>
<keyword evidence="3" id="KW-0175">Coiled coil</keyword>
<feature type="transmembrane region" description="Helical" evidence="4">
    <location>
        <begin position="339"/>
        <end position="356"/>
    </location>
</feature>
<dbReference type="InterPro" id="IPR000160">
    <property type="entry name" value="GGDEF_dom"/>
</dbReference>